<reference evidence="3 4" key="1">
    <citation type="submission" date="2023-03" db="EMBL/GenBank/DDBJ databases">
        <title>Complete genome sequences of several Auritidibacter ignavus strains isolated from ear infections.</title>
        <authorList>
            <person name="Baehr T."/>
            <person name="Baumhoegger A.M."/>
        </authorList>
    </citation>
    <scope>NUCLEOTIDE SEQUENCE [LARGE SCALE GENOMIC DNA]</scope>
    <source>
        <strain evidence="3 4">BABAE-6</strain>
    </source>
</reference>
<dbReference type="RefSeq" id="WP_158524703.1">
    <property type="nucleotide sequence ID" value="NZ_CP122566.1"/>
</dbReference>
<feature type="compositionally biased region" description="Low complexity" evidence="1">
    <location>
        <begin position="377"/>
        <end position="387"/>
    </location>
</feature>
<accession>A0AAJ6AKJ0</accession>
<evidence type="ECO:0000256" key="1">
    <source>
        <dbReference type="SAM" id="MobiDB-lite"/>
    </source>
</evidence>
<feature type="compositionally biased region" description="Acidic residues" evidence="1">
    <location>
        <begin position="342"/>
        <end position="351"/>
    </location>
</feature>
<feature type="region of interest" description="Disordered" evidence="1">
    <location>
        <begin position="314"/>
        <end position="452"/>
    </location>
</feature>
<proteinExistence type="predicted"/>
<dbReference type="InterPro" id="IPR021421">
    <property type="entry name" value="DUF3071"/>
</dbReference>
<feature type="compositionally biased region" description="Polar residues" evidence="1">
    <location>
        <begin position="245"/>
        <end position="257"/>
    </location>
</feature>
<feature type="domain" description="DUF3071" evidence="2">
    <location>
        <begin position="34"/>
        <end position="219"/>
    </location>
</feature>
<evidence type="ECO:0000313" key="3">
    <source>
        <dbReference type="EMBL" id="WGH93934.1"/>
    </source>
</evidence>
<feature type="region of interest" description="Disordered" evidence="1">
    <location>
        <begin position="243"/>
        <end position="279"/>
    </location>
</feature>
<evidence type="ECO:0000313" key="4">
    <source>
        <dbReference type="Proteomes" id="UP001224674"/>
    </source>
</evidence>
<organism evidence="3 4">
    <name type="scientific">Auritidibacter ignavus</name>
    <dbReference type="NCBI Taxonomy" id="678932"/>
    <lineage>
        <taxon>Bacteria</taxon>
        <taxon>Bacillati</taxon>
        <taxon>Actinomycetota</taxon>
        <taxon>Actinomycetes</taxon>
        <taxon>Micrococcales</taxon>
        <taxon>Micrococcaceae</taxon>
        <taxon>Auritidibacter</taxon>
    </lineage>
</organism>
<protein>
    <submittedName>
        <fullName evidence="3">Septation protein SepH</fullName>
    </submittedName>
</protein>
<dbReference type="AlphaFoldDB" id="A0AAJ6AKJ0"/>
<dbReference type="Pfam" id="PF11268">
    <property type="entry name" value="DUF3071"/>
    <property type="match status" value="1"/>
</dbReference>
<dbReference type="NCBIfam" id="NF040712">
    <property type="entry name" value="SepH"/>
    <property type="match status" value="1"/>
</dbReference>
<gene>
    <name evidence="3" type="primary">sepH</name>
    <name evidence="3" type="ORF">QDX21_03805</name>
</gene>
<feature type="compositionally biased region" description="Basic and acidic residues" evidence="1">
    <location>
        <begin position="261"/>
        <end position="279"/>
    </location>
</feature>
<sequence length="452" mass="49914">MAEFSTELGLFWRQFMDSPQSPDHTTASGARRAQPLRLVGVDDAGDHLILSNDAGEEFSLPITDALRHATTRPIGRPSAAAADEAAAVTLSPRDIQSKIRAGYSVDELASRYDVSLDRLKIYEAPVLAERRWIVDQARAIEVSSPQLGHDIYRAVFGEEPALLEPMVRHRLAALGLDTSTLEWDAWKEEGSNHWTISASFQDNGAQTQIGDEPVARWSFRPAAKHVDNLNRWAQVLSELEPLDTPTATPTRRLSAVSSAERVFDVESTEKPDPRPRRHFDSDAQEELLEVLHARRGQRLGVDEDADDELAMMITREEHPTSWTGPRLVVSGESDSAKPAESETADQTDPDTEQPGQQEPEPSTRAGVEDESSQPEKSTSSLSSVSSSEYEGQTDAFDGMDEASRGNALHQQSTQHHQDGKDGRSGSSASKSTRKRPRVPSWDEIMFGTRKDD</sequence>
<dbReference type="EMBL" id="CP122566">
    <property type="protein sequence ID" value="WGH93934.1"/>
    <property type="molecule type" value="Genomic_DNA"/>
</dbReference>
<keyword evidence="4" id="KW-1185">Reference proteome</keyword>
<dbReference type="Proteomes" id="UP001224674">
    <property type="component" value="Chromosome"/>
</dbReference>
<name>A0AAJ6AKJ0_9MICC</name>
<dbReference type="InterPro" id="IPR047682">
    <property type="entry name" value="SepH-like"/>
</dbReference>
<evidence type="ECO:0000259" key="2">
    <source>
        <dbReference type="Pfam" id="PF11268"/>
    </source>
</evidence>